<dbReference type="STRING" id="10195.A0A3M7QCL0"/>
<gene>
    <name evidence="3" type="ORF">BpHYR1_041962</name>
</gene>
<evidence type="ECO:0000313" key="4">
    <source>
        <dbReference type="Proteomes" id="UP000276133"/>
    </source>
</evidence>
<dbReference type="PANTHER" id="PTHR48081:SF33">
    <property type="entry name" value="KYNURENINE FORMAMIDASE"/>
    <property type="match status" value="1"/>
</dbReference>
<dbReference type="Proteomes" id="UP000276133">
    <property type="component" value="Unassembled WGS sequence"/>
</dbReference>
<keyword evidence="1" id="KW-0378">Hydrolase</keyword>
<dbReference type="EMBL" id="REGN01006574">
    <property type="protein sequence ID" value="RNA08989.1"/>
    <property type="molecule type" value="Genomic_DNA"/>
</dbReference>
<dbReference type="InterPro" id="IPR050300">
    <property type="entry name" value="GDXG_lipolytic_enzyme"/>
</dbReference>
<organism evidence="3 4">
    <name type="scientific">Brachionus plicatilis</name>
    <name type="common">Marine rotifer</name>
    <name type="synonym">Brachionus muelleri</name>
    <dbReference type="NCBI Taxonomy" id="10195"/>
    <lineage>
        <taxon>Eukaryota</taxon>
        <taxon>Metazoa</taxon>
        <taxon>Spiralia</taxon>
        <taxon>Gnathifera</taxon>
        <taxon>Rotifera</taxon>
        <taxon>Eurotatoria</taxon>
        <taxon>Monogononta</taxon>
        <taxon>Pseudotrocha</taxon>
        <taxon>Ploima</taxon>
        <taxon>Brachionidae</taxon>
        <taxon>Brachionus</taxon>
    </lineage>
</organism>
<dbReference type="Gene3D" id="3.40.50.1820">
    <property type="entry name" value="alpha/beta hydrolase"/>
    <property type="match status" value="1"/>
</dbReference>
<dbReference type="OrthoDB" id="433474at2759"/>
<dbReference type="PANTHER" id="PTHR48081">
    <property type="entry name" value="AB HYDROLASE SUPERFAMILY PROTEIN C4A8.06C"/>
    <property type="match status" value="1"/>
</dbReference>
<keyword evidence="4" id="KW-1185">Reference proteome</keyword>
<reference evidence="3 4" key="1">
    <citation type="journal article" date="2018" name="Sci. Rep.">
        <title>Genomic signatures of local adaptation to the degree of environmental predictability in rotifers.</title>
        <authorList>
            <person name="Franch-Gras L."/>
            <person name="Hahn C."/>
            <person name="Garcia-Roger E.M."/>
            <person name="Carmona M.J."/>
            <person name="Serra M."/>
            <person name="Gomez A."/>
        </authorList>
    </citation>
    <scope>NUCLEOTIDE SEQUENCE [LARGE SCALE GENOMIC DNA]</scope>
    <source>
        <strain evidence="3">HYR1</strain>
    </source>
</reference>
<name>A0A3M7QCL0_BRAPC</name>
<dbReference type="InterPro" id="IPR029058">
    <property type="entry name" value="AB_hydrolase_fold"/>
</dbReference>
<evidence type="ECO:0000256" key="1">
    <source>
        <dbReference type="ARBA" id="ARBA00022801"/>
    </source>
</evidence>
<dbReference type="InterPro" id="IPR049492">
    <property type="entry name" value="BD-FAE-like_dom"/>
</dbReference>
<dbReference type="SUPFAM" id="SSF53474">
    <property type="entry name" value="alpha/beta-Hydrolases"/>
    <property type="match status" value="1"/>
</dbReference>
<dbReference type="Pfam" id="PF20434">
    <property type="entry name" value="BD-FAE"/>
    <property type="match status" value="1"/>
</dbReference>
<feature type="domain" description="BD-FAE-like" evidence="2">
    <location>
        <begin position="74"/>
        <end position="240"/>
    </location>
</feature>
<comment type="caution">
    <text evidence="3">The sequence shown here is derived from an EMBL/GenBank/DDBJ whole genome shotgun (WGS) entry which is preliminary data.</text>
</comment>
<evidence type="ECO:0000313" key="3">
    <source>
        <dbReference type="EMBL" id="RNA08989.1"/>
    </source>
</evidence>
<accession>A0A3M7QCL0</accession>
<dbReference type="AlphaFoldDB" id="A0A3M7QCL0"/>
<protein>
    <submittedName>
        <fullName evidence="3">Kynurenine formamidase</fullName>
    </submittedName>
</protein>
<evidence type="ECO:0000259" key="2">
    <source>
        <dbReference type="Pfam" id="PF20434"/>
    </source>
</evidence>
<dbReference type="GO" id="GO:0004061">
    <property type="term" value="F:arylformamidase activity"/>
    <property type="evidence" value="ECO:0007669"/>
    <property type="project" value="TreeGrafter"/>
</dbReference>
<sequence>MNSENQKQYSPSLWNKRLPVDQVVTAHGEYLAKNSDQARHKLLSHTFRFSDLDPEQSIEIMYSDPKAFSATENSNILNFNGGYWQWGSVSDSSFMSEHFCQKNVITVAVGYTIAPKACMSEIFCQVERAVAKILENSGKSEVFICGHSAGGHLASMLLFSDFKRIYHVDAFNLKGIISVSGIFDLRPLLETDINDNLKMDLEESRRLSPMLRSDLRLHKDVKFLIVYAQNDSPAFHKQSEDFKMHLSKSLGYENVKSIEIKDFDHFNIIENISRDDFILTKEIYKFMKVD</sequence>
<proteinExistence type="predicted"/>